<keyword evidence="5" id="KW-1185">Reference proteome</keyword>
<feature type="domain" description="Bacterial Ig-like" evidence="3">
    <location>
        <begin position="163"/>
        <end position="246"/>
    </location>
</feature>
<evidence type="ECO:0000256" key="1">
    <source>
        <dbReference type="SAM" id="SignalP"/>
    </source>
</evidence>
<organism evidence="4 5">
    <name type="scientific">Anaerotignum lactatifermentans</name>
    <dbReference type="NCBI Taxonomy" id="160404"/>
    <lineage>
        <taxon>Bacteria</taxon>
        <taxon>Bacillati</taxon>
        <taxon>Bacillota</taxon>
        <taxon>Clostridia</taxon>
        <taxon>Lachnospirales</taxon>
        <taxon>Anaerotignaceae</taxon>
        <taxon>Anaerotignum</taxon>
    </lineage>
</organism>
<dbReference type="InterPro" id="IPR036582">
    <property type="entry name" value="Mao_N_sf"/>
</dbReference>
<feature type="domain" description="Copper amine oxidase-like N-terminal" evidence="2">
    <location>
        <begin position="30"/>
        <end position="144"/>
    </location>
</feature>
<dbReference type="EMBL" id="JACSNV010000003">
    <property type="protein sequence ID" value="MBM6877115.1"/>
    <property type="molecule type" value="Genomic_DNA"/>
</dbReference>
<gene>
    <name evidence="4" type="ORF">H9X83_02935</name>
</gene>
<accession>A0ABS2G7E5</accession>
<evidence type="ECO:0000313" key="5">
    <source>
        <dbReference type="Proteomes" id="UP000729290"/>
    </source>
</evidence>
<dbReference type="InterPro" id="IPR046878">
    <property type="entry name" value="Big_14"/>
</dbReference>
<evidence type="ECO:0000313" key="4">
    <source>
        <dbReference type="EMBL" id="MBM6877115.1"/>
    </source>
</evidence>
<comment type="caution">
    <text evidence="4">The sequence shown here is derived from an EMBL/GenBank/DDBJ whole genome shotgun (WGS) entry which is preliminary data.</text>
</comment>
<dbReference type="Gene3D" id="3.30.457.10">
    <property type="entry name" value="Copper amine oxidase-like, N-terminal domain"/>
    <property type="match status" value="1"/>
</dbReference>
<keyword evidence="1" id="KW-0732">Signal</keyword>
<dbReference type="Pfam" id="PF07833">
    <property type="entry name" value="Cu_amine_oxidN1"/>
    <property type="match status" value="1"/>
</dbReference>
<proteinExistence type="predicted"/>
<dbReference type="Proteomes" id="UP000729290">
    <property type="component" value="Unassembled WGS sequence"/>
</dbReference>
<name>A0ABS2G7E5_9FIRM</name>
<evidence type="ECO:0000259" key="3">
    <source>
        <dbReference type="Pfam" id="PF20251"/>
    </source>
</evidence>
<dbReference type="SUPFAM" id="SSF55383">
    <property type="entry name" value="Copper amine oxidase, domain N"/>
    <property type="match status" value="1"/>
</dbReference>
<evidence type="ECO:0000259" key="2">
    <source>
        <dbReference type="Pfam" id="PF07833"/>
    </source>
</evidence>
<feature type="signal peptide" evidence="1">
    <location>
        <begin position="1"/>
        <end position="21"/>
    </location>
</feature>
<sequence length="285" mass="31815">MKKVLILALTLCMGWQVSAYAAQREVVVTLDGKPVTLAEEPVYVEDRMMLPVRALAETLQASVSWDSASRTATVKKEMDGVENAAGEPFVWQVSMGLDSKYLTLMERTQLLLKNTPLLLHDRAYLPFRELAEAMNLGVSWSTDGTTDFVALTSPELPEVTLSVKGAYDKEKKSVSMEWKNSEDVTFFYGADYRLERWEEDRWQPVAPKDGLVTVDLAYLIGKGSTVSEFSLWGWENSLSPGKYRLAVPYRCNDENGADFFTLSQTAAYDGTASTIYTAYGVFSIS</sequence>
<dbReference type="InterPro" id="IPR012854">
    <property type="entry name" value="Cu_amine_oxidase-like_N"/>
</dbReference>
<reference evidence="4 5" key="1">
    <citation type="journal article" date="2021" name="Sci. Rep.">
        <title>The distribution of antibiotic resistance genes in chicken gut microbiota commensals.</title>
        <authorList>
            <person name="Juricova H."/>
            <person name="Matiasovicova J."/>
            <person name="Kubasova T."/>
            <person name="Cejkova D."/>
            <person name="Rychlik I."/>
        </authorList>
    </citation>
    <scope>NUCLEOTIDE SEQUENCE [LARGE SCALE GENOMIC DNA]</scope>
    <source>
        <strain evidence="4 5">An431b</strain>
    </source>
</reference>
<dbReference type="Pfam" id="PF20251">
    <property type="entry name" value="Big_14"/>
    <property type="match status" value="1"/>
</dbReference>
<feature type="chain" id="PRO_5045834761" evidence="1">
    <location>
        <begin position="22"/>
        <end position="285"/>
    </location>
</feature>
<protein>
    <submittedName>
        <fullName evidence="4">Copper amine oxidase N-terminal domain-containing protein</fullName>
    </submittedName>
</protein>
<dbReference type="RefSeq" id="WP_205133029.1">
    <property type="nucleotide sequence ID" value="NZ_JACSNT010000003.1"/>
</dbReference>